<evidence type="ECO:0000256" key="1">
    <source>
        <dbReference type="SAM" id="SignalP"/>
    </source>
</evidence>
<accession>A0A0Q3S2N4</accession>
<dbReference type="EMBL" id="CM000880">
    <property type="protein sequence ID" value="KQK19418.1"/>
    <property type="molecule type" value="Genomic_DNA"/>
</dbReference>
<reference evidence="2" key="2">
    <citation type="submission" date="2017-06" db="EMBL/GenBank/DDBJ databases">
        <title>WGS assembly of Brachypodium distachyon.</title>
        <authorList>
            <consortium name="The International Brachypodium Initiative"/>
            <person name="Lucas S."/>
            <person name="Harmon-Smith M."/>
            <person name="Lail K."/>
            <person name="Tice H."/>
            <person name="Grimwood J."/>
            <person name="Bruce D."/>
            <person name="Barry K."/>
            <person name="Shu S."/>
            <person name="Lindquist E."/>
            <person name="Wang M."/>
            <person name="Pitluck S."/>
            <person name="Vogel J.P."/>
            <person name="Garvin D.F."/>
            <person name="Mockler T.C."/>
            <person name="Schmutz J."/>
            <person name="Rokhsar D."/>
            <person name="Bevan M.W."/>
        </authorList>
    </citation>
    <scope>NUCLEOTIDE SEQUENCE</scope>
    <source>
        <strain evidence="2">Bd21</strain>
    </source>
</reference>
<dbReference type="AlphaFoldDB" id="A0A0Q3S2N4"/>
<sequence length="113" mass="12485">MAHLLLGCAFSKVVLHAVLSRVGALCCMPRPSESLVVWLSNGARRLQRNVKAAQTLVNLSLWRIWKRRNACVFEGASLVVARLVEDIFVEADLWRAAGARQLDHPPPPSFSAP</sequence>
<protein>
    <submittedName>
        <fullName evidence="2 3">Uncharacterized protein</fullName>
    </submittedName>
</protein>
<name>A0A0Q3S2N4_BRADI</name>
<evidence type="ECO:0000313" key="3">
    <source>
        <dbReference type="EnsemblPlants" id="KQK19418"/>
    </source>
</evidence>
<dbReference type="OrthoDB" id="691180at2759"/>
<proteinExistence type="predicted"/>
<evidence type="ECO:0000313" key="4">
    <source>
        <dbReference type="Proteomes" id="UP000008810"/>
    </source>
</evidence>
<keyword evidence="4" id="KW-1185">Reference proteome</keyword>
<reference evidence="2 3" key="1">
    <citation type="journal article" date="2010" name="Nature">
        <title>Genome sequencing and analysis of the model grass Brachypodium distachyon.</title>
        <authorList>
            <consortium name="International Brachypodium Initiative"/>
        </authorList>
    </citation>
    <scope>NUCLEOTIDE SEQUENCE [LARGE SCALE GENOMIC DNA]</scope>
    <source>
        <strain evidence="2 3">Bd21</strain>
    </source>
</reference>
<dbReference type="Proteomes" id="UP000008810">
    <property type="component" value="Chromosome 1"/>
</dbReference>
<dbReference type="EnsemblPlants" id="KQK19418">
    <property type="protein sequence ID" value="KQK19418"/>
    <property type="gene ID" value="BRADI_1g48176v3"/>
</dbReference>
<feature type="chain" id="PRO_5035999819" evidence="1">
    <location>
        <begin position="35"/>
        <end position="113"/>
    </location>
</feature>
<reference evidence="3" key="3">
    <citation type="submission" date="2018-08" db="UniProtKB">
        <authorList>
            <consortium name="EnsemblPlants"/>
        </authorList>
    </citation>
    <scope>IDENTIFICATION</scope>
    <source>
        <strain evidence="3">cv. Bd21</strain>
    </source>
</reference>
<keyword evidence="1" id="KW-0732">Signal</keyword>
<gene>
    <name evidence="2" type="ORF">BRADI_1g48176v3</name>
</gene>
<dbReference type="Gramene" id="KQK19418">
    <property type="protein sequence ID" value="KQK19418"/>
    <property type="gene ID" value="BRADI_1g48176v3"/>
</dbReference>
<organism evidence="2">
    <name type="scientific">Brachypodium distachyon</name>
    <name type="common">Purple false brome</name>
    <name type="synonym">Trachynia distachya</name>
    <dbReference type="NCBI Taxonomy" id="15368"/>
    <lineage>
        <taxon>Eukaryota</taxon>
        <taxon>Viridiplantae</taxon>
        <taxon>Streptophyta</taxon>
        <taxon>Embryophyta</taxon>
        <taxon>Tracheophyta</taxon>
        <taxon>Spermatophyta</taxon>
        <taxon>Magnoliopsida</taxon>
        <taxon>Liliopsida</taxon>
        <taxon>Poales</taxon>
        <taxon>Poaceae</taxon>
        <taxon>BOP clade</taxon>
        <taxon>Pooideae</taxon>
        <taxon>Stipodae</taxon>
        <taxon>Brachypodieae</taxon>
        <taxon>Brachypodium</taxon>
    </lineage>
</organism>
<evidence type="ECO:0000313" key="2">
    <source>
        <dbReference type="EMBL" id="KQK19418.1"/>
    </source>
</evidence>
<feature type="signal peptide" evidence="1">
    <location>
        <begin position="1"/>
        <end position="34"/>
    </location>
</feature>
<dbReference type="InParanoid" id="A0A0Q3S2N4"/>